<dbReference type="EMBL" id="SLZV01000034">
    <property type="protein sequence ID" value="TCS62024.1"/>
    <property type="molecule type" value="Genomic_DNA"/>
</dbReference>
<evidence type="ECO:0000313" key="4">
    <source>
        <dbReference type="Proteomes" id="UP000702954"/>
    </source>
</evidence>
<reference evidence="2 3" key="2">
    <citation type="submission" date="2019-03" db="EMBL/GenBank/DDBJ databases">
        <title>Genomic Encyclopedia of Type Strains, Phase IV (KMG-IV): sequencing the most valuable type-strain genomes for metagenomic binning, comparative biology and taxonomic classification.</title>
        <authorList>
            <person name="Goeker M."/>
        </authorList>
    </citation>
    <scope>NUCLEOTIDE SEQUENCE [LARGE SCALE GENOMIC DNA]</scope>
    <source>
        <strain evidence="2 3">DSM 103426</strain>
    </source>
</reference>
<organism evidence="2 3">
    <name type="scientific">Faecalimonas umbilicata</name>
    <dbReference type="NCBI Taxonomy" id="1912855"/>
    <lineage>
        <taxon>Bacteria</taxon>
        <taxon>Bacillati</taxon>
        <taxon>Bacillota</taxon>
        <taxon>Clostridia</taxon>
        <taxon>Lachnospirales</taxon>
        <taxon>Lachnospiraceae</taxon>
        <taxon>Faecalimonas</taxon>
    </lineage>
</organism>
<dbReference type="Proteomes" id="UP000294613">
    <property type="component" value="Unassembled WGS sequence"/>
</dbReference>
<dbReference type="RefSeq" id="WP_116441733.1">
    <property type="nucleotide sequence ID" value="NZ_BHEO01000008.1"/>
</dbReference>
<evidence type="ECO:0000313" key="3">
    <source>
        <dbReference type="Proteomes" id="UP000294613"/>
    </source>
</evidence>
<evidence type="ECO:0008006" key="5">
    <source>
        <dbReference type="Google" id="ProtNLM"/>
    </source>
</evidence>
<sequence length="215" mass="23978">MIDMIGKKFGKLTVIKKTSATKNGSIVWECECACGKTRLATSRELNSGRVKSCGCLRKERYDLVGQKFGKLTVIKSETLGSHRTFLCKCDCGNEISVRGDSLRRGKTVSCGCAKSSESKIESLKSGRKLQEHTSSVFYQGTLSKNNTTGFNGISFIKGKYRASIGYKNKTYYLISDSDIEIAKSVRKEADEAIKSGVFKEWLQQFRNDNTTKSRR</sequence>
<evidence type="ECO:0000313" key="1">
    <source>
        <dbReference type="EMBL" id="GBU05207.1"/>
    </source>
</evidence>
<comment type="caution">
    <text evidence="2">The sequence shown here is derived from an EMBL/GenBank/DDBJ whole genome shotgun (WGS) entry which is preliminary data.</text>
</comment>
<protein>
    <recommendedName>
        <fullName evidence="5">AP2 domain-containing protein</fullName>
    </recommendedName>
</protein>
<proteinExistence type="predicted"/>
<reference evidence="1 4" key="1">
    <citation type="journal article" date="2018" name="Int. J. Syst. Evol. Microbiol.">
        <title>Draft Genome Sequence of Faecalimonas umbilicata JCM 30896T, an Acetate-Producing Bacterium Isolated from Human Feces.</title>
        <authorList>
            <person name="Sakamoto M."/>
            <person name="Ikeyama N."/>
            <person name="Yuki M."/>
            <person name="Ohkuma M."/>
        </authorList>
    </citation>
    <scope>NUCLEOTIDE SEQUENCE [LARGE SCALE GENOMIC DNA]</scope>
    <source>
        <strain evidence="1 4">EGH7</strain>
    </source>
</reference>
<accession>A0A4R3J979</accession>
<dbReference type="Proteomes" id="UP000702954">
    <property type="component" value="Unassembled WGS sequence"/>
</dbReference>
<dbReference type="EMBL" id="BHEO01000008">
    <property type="protein sequence ID" value="GBU05207.1"/>
    <property type="molecule type" value="Genomic_DNA"/>
</dbReference>
<gene>
    <name evidence="2" type="ORF">EDD74_13416</name>
    <name evidence="1" type="ORF">FAEUMB_17480</name>
</gene>
<dbReference type="AlphaFoldDB" id="A0A4R3J979"/>
<evidence type="ECO:0000313" key="2">
    <source>
        <dbReference type="EMBL" id="TCS62024.1"/>
    </source>
</evidence>
<name>A0A4R3J979_9FIRM</name>
<keyword evidence="4" id="KW-1185">Reference proteome</keyword>